<gene>
    <name evidence="2" type="ORF">MM415B03103_0005</name>
</gene>
<dbReference type="AlphaFoldDB" id="A0A6M3KYV2"/>
<feature type="domain" description="DOD-type homing endonuclease" evidence="1">
    <location>
        <begin position="80"/>
        <end position="205"/>
    </location>
</feature>
<dbReference type="GO" id="GO:0004519">
    <property type="term" value="F:endonuclease activity"/>
    <property type="evidence" value="ECO:0007669"/>
    <property type="project" value="UniProtKB-KW"/>
</dbReference>
<reference evidence="2" key="1">
    <citation type="submission" date="2020-03" db="EMBL/GenBank/DDBJ databases">
        <title>The deep terrestrial virosphere.</title>
        <authorList>
            <person name="Holmfeldt K."/>
            <person name="Nilsson E."/>
            <person name="Simone D."/>
            <person name="Lopez-Fernandez M."/>
            <person name="Wu X."/>
            <person name="de Brujin I."/>
            <person name="Lundin D."/>
            <person name="Andersson A."/>
            <person name="Bertilsson S."/>
            <person name="Dopson M."/>
        </authorList>
    </citation>
    <scope>NUCLEOTIDE SEQUENCE</scope>
    <source>
        <strain evidence="2">MM415B03103</strain>
    </source>
</reference>
<dbReference type="PROSITE" id="PS50819">
    <property type="entry name" value="INTEIN_ENDONUCLEASE"/>
    <property type="match status" value="1"/>
</dbReference>
<dbReference type="InterPro" id="IPR027434">
    <property type="entry name" value="Homing_endonucl"/>
</dbReference>
<keyword evidence="2" id="KW-0255">Endonuclease</keyword>
<sequence length="266" mass="30986">MNYCGVYQNRDWLEREYVSKNRSMADISAGFNMPYPSIRYWMKKHDIPIRKQGYNDGTRRKYIFNEDVFAECDSPEKAYFIGFLMADGNVGDEGQLSLIVHNKDGDIIEKFKSHFLFPHPIKQYRGKYCGIRINSIRMVNDLSKFGIVPRKTGHELMSDIPKEYVRDFIRGYFDGDGYITHDRTSFRLGISSANYDFLTAIQDILIKNCNLSKTKILDSGRNCFGFSYHGNNQVKRIREYLYGGGASMCLDRKNKRFTYTQKVAFS</sequence>
<dbReference type="SUPFAM" id="SSF55608">
    <property type="entry name" value="Homing endonucleases"/>
    <property type="match status" value="1"/>
</dbReference>
<name>A0A6M3KYV2_9ZZZZ</name>
<accession>A0A6M3KYV2</accession>
<dbReference type="InterPro" id="IPR004860">
    <property type="entry name" value="LAGLIDADG_dom"/>
</dbReference>
<evidence type="ECO:0000259" key="1">
    <source>
        <dbReference type="PROSITE" id="PS50819"/>
    </source>
</evidence>
<dbReference type="InterPro" id="IPR004042">
    <property type="entry name" value="Intein_endonuc_central"/>
</dbReference>
<dbReference type="Pfam" id="PF14528">
    <property type="entry name" value="LAGLIDADG_3"/>
    <property type="match status" value="1"/>
</dbReference>
<protein>
    <submittedName>
        <fullName evidence="2">Putative homing endonuclease</fullName>
    </submittedName>
</protein>
<keyword evidence="2" id="KW-0540">Nuclease</keyword>
<dbReference type="EMBL" id="MT142665">
    <property type="protein sequence ID" value="QJA86872.1"/>
    <property type="molecule type" value="Genomic_DNA"/>
</dbReference>
<proteinExistence type="predicted"/>
<organism evidence="2">
    <name type="scientific">viral metagenome</name>
    <dbReference type="NCBI Taxonomy" id="1070528"/>
    <lineage>
        <taxon>unclassified sequences</taxon>
        <taxon>metagenomes</taxon>
        <taxon>organismal metagenomes</taxon>
    </lineage>
</organism>
<dbReference type="Gene3D" id="3.10.28.10">
    <property type="entry name" value="Homing endonucleases"/>
    <property type="match status" value="1"/>
</dbReference>
<keyword evidence="2" id="KW-0378">Hydrolase</keyword>
<evidence type="ECO:0000313" key="2">
    <source>
        <dbReference type="EMBL" id="QJA86872.1"/>
    </source>
</evidence>